<reference evidence="3" key="1">
    <citation type="submission" date="2020-06" db="EMBL/GenBank/DDBJ databases">
        <title>Unique genomic features of the anaerobic methanotrophic archaea.</title>
        <authorList>
            <person name="Chadwick G.L."/>
            <person name="Skennerton C.T."/>
            <person name="Laso-Perez R."/>
            <person name="Leu A.O."/>
            <person name="Speth D.R."/>
            <person name="Yu H."/>
            <person name="Morgan-Lang C."/>
            <person name="Hatzenpichler R."/>
            <person name="Goudeau D."/>
            <person name="Malmstrom R."/>
            <person name="Brazelton W.J."/>
            <person name="Woyke T."/>
            <person name="Hallam S.J."/>
            <person name="Tyson G.W."/>
            <person name="Wegener G."/>
            <person name="Boetius A."/>
            <person name="Orphan V."/>
        </authorList>
    </citation>
    <scope>NUCLEOTIDE SEQUENCE</scope>
</reference>
<dbReference type="Gene3D" id="2.60.40.10">
    <property type="entry name" value="Immunoglobulins"/>
    <property type="match status" value="2"/>
</dbReference>
<name>A0A7G9Z358_9EURY</name>
<evidence type="ECO:0000313" key="3">
    <source>
        <dbReference type="EMBL" id="QNO54692.1"/>
    </source>
</evidence>
<dbReference type="InterPro" id="IPR013783">
    <property type="entry name" value="Ig-like_fold"/>
</dbReference>
<keyword evidence="1" id="KW-0472">Membrane</keyword>
<dbReference type="PANTHER" id="PTHR35902:SF3">
    <property type="entry name" value="NPCBM-ASSOCIATED, NEW3 DOMAIN OF ALPHA-GALACTOSIDASE"/>
    <property type="match status" value="1"/>
</dbReference>
<sequence>MTQRDTVALKKVAVVLALCLYISAFSVVMPPASGALSSVVITDVKPTDFHPGETKDVVLTVKNNGGEDAKDIMLAFDVQNTKYVSLIGLTVVQINTLNSWCSKEVKITVHAKGGTPNGVYSIPIDCTWYEYSSGLGEGHAHMYSLDSGGNLVPVYKKSAQFGISFNVEGSALINVGNVYTEPTHVRPGDEDVKVLVAIENSGEADAKDVEARLICNEAFEPSWSGTDRVYIGRLKTGGEGRVGVSFHVDIADNLEAGTYSIPLVIRFKDIENREYQGVMSVDILVERKPELEIASSYTEPESISAGDHVTLHVRVQNVGSEEAESVSVRVTGEADVPFDFAVKSDHVGNLKVNATGDAILEFDVDKDAAKKIYPLGLEIRCVGDRDLGDDKVYTFDKQIPVEVTSSSSSIPGFEVLFILIALILTFIMRRKRV</sequence>
<dbReference type="AlphaFoldDB" id="A0A7G9Z358"/>
<organism evidence="3">
    <name type="scientific">Candidatus Methanophaga sp. ANME-1 ERB7</name>
    <dbReference type="NCBI Taxonomy" id="2759913"/>
    <lineage>
        <taxon>Archaea</taxon>
        <taxon>Methanobacteriati</taxon>
        <taxon>Methanobacteriota</taxon>
        <taxon>Stenosarchaea group</taxon>
        <taxon>Methanomicrobia</taxon>
        <taxon>Candidatus Methanophagales</taxon>
        <taxon>Candidatus Methanophagaceae</taxon>
        <taxon>Candidatus Methanophaga</taxon>
    </lineage>
</organism>
<accession>A0A7G9Z358</accession>
<dbReference type="EMBL" id="MT631589">
    <property type="protein sequence ID" value="QNO54692.1"/>
    <property type="molecule type" value="Genomic_DNA"/>
</dbReference>
<evidence type="ECO:0000259" key="2">
    <source>
        <dbReference type="Pfam" id="PF07705"/>
    </source>
</evidence>
<dbReference type="Pfam" id="PF07705">
    <property type="entry name" value="CARDB"/>
    <property type="match status" value="1"/>
</dbReference>
<feature type="transmembrane region" description="Helical" evidence="1">
    <location>
        <begin position="410"/>
        <end position="428"/>
    </location>
</feature>
<dbReference type="PANTHER" id="PTHR35902">
    <property type="entry name" value="S-LAYER DOMAIN-LIKE PROTEIN-RELATED"/>
    <property type="match status" value="1"/>
</dbReference>
<proteinExistence type="predicted"/>
<protein>
    <recommendedName>
        <fullName evidence="2">CARDB domain-containing protein</fullName>
    </recommendedName>
</protein>
<evidence type="ECO:0000256" key="1">
    <source>
        <dbReference type="SAM" id="Phobius"/>
    </source>
</evidence>
<keyword evidence="1" id="KW-0812">Transmembrane</keyword>
<keyword evidence="1" id="KW-1133">Transmembrane helix</keyword>
<dbReference type="InterPro" id="IPR011635">
    <property type="entry name" value="CARDB"/>
</dbReference>
<gene>
    <name evidence="3" type="ORF">MMBIEIEP_00040</name>
</gene>
<feature type="domain" description="CARDB" evidence="2">
    <location>
        <begin position="288"/>
        <end position="337"/>
    </location>
</feature>